<dbReference type="SMART" id="SM00646">
    <property type="entry name" value="Ami_3"/>
    <property type="match status" value="1"/>
</dbReference>
<accession>A0A7T5VCS2</accession>
<dbReference type="PANTHER" id="PTHR30404">
    <property type="entry name" value="N-ACETYLMURAMOYL-L-ALANINE AMIDASE"/>
    <property type="match status" value="1"/>
</dbReference>
<keyword evidence="3" id="KW-0378">Hydrolase</keyword>
<dbReference type="Gene3D" id="1.25.40.10">
    <property type="entry name" value="Tetratricopeptide repeat domain"/>
    <property type="match status" value="1"/>
</dbReference>
<dbReference type="CDD" id="cd02696">
    <property type="entry name" value="MurNAc-LAA"/>
    <property type="match status" value="1"/>
</dbReference>
<dbReference type="EC" id="3.5.1.28" evidence="2"/>
<evidence type="ECO:0000259" key="6">
    <source>
        <dbReference type="SMART" id="SM00646"/>
    </source>
</evidence>
<keyword evidence="8" id="KW-1185">Reference proteome</keyword>
<organism evidence="7 8">
    <name type="scientific">Desulfobulbus oligotrophicus</name>
    <dbReference type="NCBI Taxonomy" id="1909699"/>
    <lineage>
        <taxon>Bacteria</taxon>
        <taxon>Pseudomonadati</taxon>
        <taxon>Thermodesulfobacteriota</taxon>
        <taxon>Desulfobulbia</taxon>
        <taxon>Desulfobulbales</taxon>
        <taxon>Desulfobulbaceae</taxon>
        <taxon>Desulfobulbus</taxon>
    </lineage>
</organism>
<feature type="domain" description="MurNAc-LAA" evidence="6">
    <location>
        <begin position="438"/>
        <end position="588"/>
    </location>
</feature>
<dbReference type="Gene3D" id="3.40.630.40">
    <property type="entry name" value="Zn-dependent exopeptidases"/>
    <property type="match status" value="1"/>
</dbReference>
<evidence type="ECO:0000256" key="2">
    <source>
        <dbReference type="ARBA" id="ARBA00011901"/>
    </source>
</evidence>
<protein>
    <recommendedName>
        <fullName evidence="2">N-acetylmuramoyl-L-alanine amidase</fullName>
        <ecNumber evidence="2">3.5.1.28</ecNumber>
    </recommendedName>
</protein>
<dbReference type="InterPro" id="IPR002508">
    <property type="entry name" value="MurNAc-LAA_cat"/>
</dbReference>
<gene>
    <name evidence="7" type="ORF">HP555_05710</name>
</gene>
<dbReference type="PANTHER" id="PTHR30404:SF0">
    <property type="entry name" value="N-ACETYLMURAMOYL-L-ALANINE AMIDASE AMIC"/>
    <property type="match status" value="1"/>
</dbReference>
<evidence type="ECO:0000256" key="1">
    <source>
        <dbReference type="ARBA" id="ARBA00001561"/>
    </source>
</evidence>
<name>A0A7T5VCS2_9BACT</name>
<dbReference type="GO" id="GO:0008745">
    <property type="term" value="F:N-acetylmuramoyl-L-alanine amidase activity"/>
    <property type="evidence" value="ECO:0007669"/>
    <property type="project" value="UniProtKB-EC"/>
</dbReference>
<evidence type="ECO:0000256" key="3">
    <source>
        <dbReference type="ARBA" id="ARBA00022801"/>
    </source>
</evidence>
<dbReference type="AlphaFoldDB" id="A0A7T5VCS2"/>
<dbReference type="EMBL" id="CP054140">
    <property type="protein sequence ID" value="QQG65394.1"/>
    <property type="molecule type" value="Genomic_DNA"/>
</dbReference>
<reference evidence="7 8" key="1">
    <citation type="submission" date="2020-05" db="EMBL/GenBank/DDBJ databases">
        <title>Complete genome of Desulfobulbus oligotrophicus.</title>
        <authorList>
            <person name="Podar M."/>
        </authorList>
    </citation>
    <scope>NUCLEOTIDE SEQUENCE [LARGE SCALE GENOMIC DNA]</scope>
    <source>
        <strain evidence="7 8">Prop6</strain>
    </source>
</reference>
<feature type="region of interest" description="Disordered" evidence="4">
    <location>
        <begin position="170"/>
        <end position="189"/>
    </location>
</feature>
<dbReference type="Proteomes" id="UP000596092">
    <property type="component" value="Chromosome"/>
</dbReference>
<comment type="catalytic activity">
    <reaction evidence="1">
        <text>Hydrolyzes the link between N-acetylmuramoyl residues and L-amino acid residues in certain cell-wall glycopeptides.</text>
        <dbReference type="EC" id="3.5.1.28"/>
    </reaction>
</comment>
<dbReference type="Gene3D" id="2.60.40.3500">
    <property type="match status" value="1"/>
</dbReference>
<dbReference type="InterPro" id="IPR050695">
    <property type="entry name" value="N-acetylmuramoyl_amidase_3"/>
</dbReference>
<dbReference type="InterPro" id="IPR011990">
    <property type="entry name" value="TPR-like_helical_dom_sf"/>
</dbReference>
<sequence length="601" mass="66020">MLMAIVMLSCAVSSVLASSPYIARPEQQSSEQTYVAAKAYLLQLERDHTLGNNRANWLTGVRTFRQIHFTEKKGALGPSSLYMSAKTYQQMFERFKQPQDIKNAQNTFLELADLYPNHSLADDALFAAAQCAQQQPGQQQLASELYQKVVSLYPTGDQAAKAQAILTTPASKSTNASPSPESSIDQAQAPRLSSLSPAKYWSSPDYCRVVLQAPKPLPFTSGTITSTTDDNRLISFDIEKSHTTGNHLHSLPVSQGLLKRIVSRPLTEDTVRVNVEVESLAEYSIFSLNDPFRIVVDVRGAQAVTPPNQNSTFLPAKASNSSQQPKLAVNTRINTGALTIELSDQKKRLPAYTTPAMAKSDKRGALSLAQQLGLGIRKITIDPGHGGKDPGAMAFGLKEKDIVLRISQKVAALLQTNSRYEVVLTRNRDVFVPLEERTAMANTNKSDLFLSIHLNAHSEKRKNGVETYFLNLATDAAAMRVAALENATSTHNIGELQDILTMLMENSKIDESTRLARFVHNNLLKGYGNQYKPHDLGIKQAPFYVLLGAQMPAVLVELAFITNPEEAKLLQSEEHLNKIAELLAAGVAAYVDHHYSAALKY</sequence>
<dbReference type="FunFam" id="3.40.630.40:FF:000005">
    <property type="entry name" value="N-acetylmuramoyl-L-alanine amidase (AmiA)"/>
    <property type="match status" value="1"/>
</dbReference>
<feature type="signal peptide" evidence="5">
    <location>
        <begin position="1"/>
        <end position="17"/>
    </location>
</feature>
<evidence type="ECO:0000313" key="7">
    <source>
        <dbReference type="EMBL" id="QQG65394.1"/>
    </source>
</evidence>
<feature type="chain" id="PRO_5032292178" description="N-acetylmuramoyl-L-alanine amidase" evidence="5">
    <location>
        <begin position="18"/>
        <end position="601"/>
    </location>
</feature>
<dbReference type="Pfam" id="PF13174">
    <property type="entry name" value="TPR_6"/>
    <property type="match status" value="1"/>
</dbReference>
<dbReference type="Pfam" id="PF01520">
    <property type="entry name" value="Amidase_3"/>
    <property type="match status" value="1"/>
</dbReference>
<evidence type="ECO:0000256" key="4">
    <source>
        <dbReference type="SAM" id="MobiDB-lite"/>
    </source>
</evidence>
<proteinExistence type="predicted"/>
<dbReference type="SUPFAM" id="SSF53187">
    <property type="entry name" value="Zn-dependent exopeptidases"/>
    <property type="match status" value="1"/>
</dbReference>
<dbReference type="InterPro" id="IPR019734">
    <property type="entry name" value="TPR_rpt"/>
</dbReference>
<keyword evidence="5" id="KW-0732">Signal</keyword>
<dbReference type="GO" id="GO:0030288">
    <property type="term" value="C:outer membrane-bounded periplasmic space"/>
    <property type="evidence" value="ECO:0007669"/>
    <property type="project" value="TreeGrafter"/>
</dbReference>
<evidence type="ECO:0000313" key="8">
    <source>
        <dbReference type="Proteomes" id="UP000596092"/>
    </source>
</evidence>
<dbReference type="GO" id="GO:0009253">
    <property type="term" value="P:peptidoglycan catabolic process"/>
    <property type="evidence" value="ECO:0007669"/>
    <property type="project" value="InterPro"/>
</dbReference>
<evidence type="ECO:0000256" key="5">
    <source>
        <dbReference type="SAM" id="SignalP"/>
    </source>
</evidence>
<dbReference type="KEGG" id="dog:HP555_05710"/>